<reference evidence="2" key="1">
    <citation type="submission" date="2020-05" db="EMBL/GenBank/DDBJ databases">
        <authorList>
            <person name="Chiriac C."/>
            <person name="Salcher M."/>
            <person name="Ghai R."/>
            <person name="Kavagutti S V."/>
        </authorList>
    </citation>
    <scope>NUCLEOTIDE SEQUENCE</scope>
</reference>
<dbReference type="EMBL" id="CAEZSN010000003">
    <property type="protein sequence ID" value="CAB4533553.1"/>
    <property type="molecule type" value="Genomic_DNA"/>
</dbReference>
<proteinExistence type="predicted"/>
<feature type="transmembrane region" description="Helical" evidence="1">
    <location>
        <begin position="71"/>
        <end position="94"/>
    </location>
</feature>
<keyword evidence="1" id="KW-0812">Transmembrane</keyword>
<feature type="transmembrane region" description="Helical" evidence="1">
    <location>
        <begin position="106"/>
        <end position="126"/>
    </location>
</feature>
<keyword evidence="1" id="KW-0472">Membrane</keyword>
<name>A0A6J6B5F9_9ZZZZ</name>
<evidence type="ECO:0000313" key="2">
    <source>
        <dbReference type="EMBL" id="CAB4533553.1"/>
    </source>
</evidence>
<organism evidence="2">
    <name type="scientific">freshwater metagenome</name>
    <dbReference type="NCBI Taxonomy" id="449393"/>
    <lineage>
        <taxon>unclassified sequences</taxon>
        <taxon>metagenomes</taxon>
        <taxon>ecological metagenomes</taxon>
    </lineage>
</organism>
<sequence length="134" mass="13718">MKFDNPQTVFTKVLKLGTLLIVSIAILGSAIGFFAAGLPGFFGALAGAVIALVFVSLTALSVLVGSKLSLGAFYGIVLGGWLLKMVLFMIAISVLRQIDGLNGSAVFGTLVASILGSLAVDAYVVINSKIPVVS</sequence>
<feature type="transmembrane region" description="Helical" evidence="1">
    <location>
        <begin position="41"/>
        <end position="64"/>
    </location>
</feature>
<accession>A0A6J6B5F9</accession>
<evidence type="ECO:0000256" key="1">
    <source>
        <dbReference type="SAM" id="Phobius"/>
    </source>
</evidence>
<dbReference type="AlphaFoldDB" id="A0A6J6B5F9"/>
<protein>
    <submittedName>
        <fullName evidence="2">Unannotated protein</fullName>
    </submittedName>
</protein>
<keyword evidence="1" id="KW-1133">Transmembrane helix</keyword>
<gene>
    <name evidence="2" type="ORF">UFOPK1433_00068</name>
</gene>
<feature type="transmembrane region" description="Helical" evidence="1">
    <location>
        <begin position="12"/>
        <end position="35"/>
    </location>
</feature>